<comment type="caution">
    <text evidence="2">The sequence shown here is derived from an EMBL/GenBank/DDBJ whole genome shotgun (WGS) entry which is preliminary data.</text>
</comment>
<feature type="region of interest" description="Disordered" evidence="1">
    <location>
        <begin position="1"/>
        <end position="46"/>
    </location>
</feature>
<evidence type="ECO:0000256" key="1">
    <source>
        <dbReference type="SAM" id="MobiDB-lite"/>
    </source>
</evidence>
<reference evidence="2 3" key="1">
    <citation type="submission" date="2017-11" db="EMBL/GenBank/DDBJ databases">
        <title>De-novo sequencing of pomegranate (Punica granatum L.) genome.</title>
        <authorList>
            <person name="Akparov Z."/>
            <person name="Amiraslanov A."/>
            <person name="Hajiyeva S."/>
            <person name="Abbasov M."/>
            <person name="Kaur K."/>
            <person name="Hamwieh A."/>
            <person name="Solovyev V."/>
            <person name="Salamov A."/>
            <person name="Braich B."/>
            <person name="Kosarev P."/>
            <person name="Mahmoud A."/>
            <person name="Hajiyev E."/>
            <person name="Babayeva S."/>
            <person name="Izzatullayeva V."/>
            <person name="Mammadov A."/>
            <person name="Mammadov A."/>
            <person name="Sharifova S."/>
            <person name="Ojaghi J."/>
            <person name="Eynullazada K."/>
            <person name="Bayramov B."/>
            <person name="Abdulazimova A."/>
            <person name="Shahmuradov I."/>
        </authorList>
    </citation>
    <scope>NUCLEOTIDE SEQUENCE [LARGE SCALE GENOMIC DNA]</scope>
    <source>
        <strain evidence="3">cv. AG2017</strain>
        <tissue evidence="2">Leaf</tissue>
    </source>
</reference>
<feature type="compositionally biased region" description="Basic and acidic residues" evidence="1">
    <location>
        <begin position="1"/>
        <end position="24"/>
    </location>
</feature>
<dbReference type="EMBL" id="PGOL01002063">
    <property type="protein sequence ID" value="PKI51011.1"/>
    <property type="molecule type" value="Genomic_DNA"/>
</dbReference>
<sequence>MKAGMDARDSSGHRRHSAVVDRDLTGAQSVGIGGKSHDFPAKVPSSSTSKFAKSRANFLFSFPGSSSSLSQSTFCLF</sequence>
<protein>
    <submittedName>
        <fullName evidence="2">Uncharacterized protein</fullName>
    </submittedName>
</protein>
<accession>A0A2I0J451</accession>
<dbReference type="AlphaFoldDB" id="A0A2I0J451"/>
<gene>
    <name evidence="2" type="ORF">CRG98_028596</name>
</gene>
<proteinExistence type="predicted"/>
<evidence type="ECO:0000313" key="2">
    <source>
        <dbReference type="EMBL" id="PKI51011.1"/>
    </source>
</evidence>
<organism evidence="2 3">
    <name type="scientific">Punica granatum</name>
    <name type="common">Pomegranate</name>
    <dbReference type="NCBI Taxonomy" id="22663"/>
    <lineage>
        <taxon>Eukaryota</taxon>
        <taxon>Viridiplantae</taxon>
        <taxon>Streptophyta</taxon>
        <taxon>Embryophyta</taxon>
        <taxon>Tracheophyta</taxon>
        <taxon>Spermatophyta</taxon>
        <taxon>Magnoliopsida</taxon>
        <taxon>eudicotyledons</taxon>
        <taxon>Gunneridae</taxon>
        <taxon>Pentapetalae</taxon>
        <taxon>rosids</taxon>
        <taxon>malvids</taxon>
        <taxon>Myrtales</taxon>
        <taxon>Lythraceae</taxon>
        <taxon>Punica</taxon>
    </lineage>
</organism>
<dbReference type="Proteomes" id="UP000233551">
    <property type="component" value="Unassembled WGS sequence"/>
</dbReference>
<keyword evidence="3" id="KW-1185">Reference proteome</keyword>
<evidence type="ECO:0000313" key="3">
    <source>
        <dbReference type="Proteomes" id="UP000233551"/>
    </source>
</evidence>
<name>A0A2I0J451_PUNGR</name>